<comment type="caution">
    <text evidence="1">The sequence shown here is derived from an EMBL/GenBank/DDBJ whole genome shotgun (WGS) entry which is preliminary data.</text>
</comment>
<dbReference type="AlphaFoldDB" id="X0TXX4"/>
<organism evidence="1">
    <name type="scientific">marine sediment metagenome</name>
    <dbReference type="NCBI Taxonomy" id="412755"/>
    <lineage>
        <taxon>unclassified sequences</taxon>
        <taxon>metagenomes</taxon>
        <taxon>ecological metagenomes</taxon>
    </lineage>
</organism>
<dbReference type="Pfam" id="PF13385">
    <property type="entry name" value="Laminin_G_3"/>
    <property type="match status" value="1"/>
</dbReference>
<dbReference type="Gene3D" id="2.60.120.200">
    <property type="match status" value="1"/>
</dbReference>
<proteinExistence type="predicted"/>
<feature type="non-terminal residue" evidence="1">
    <location>
        <position position="184"/>
    </location>
</feature>
<sequence>AGDRGRVYINGIEKANGAMTTDPASNDATTKIGCRNNFNDFPFNGTIDEVAIYDRALSAEEIRANMHTRLTGNEPNLVGYWDFDEGEGQVAYDLSPYGNHGRLGSTPNADASDPAWVESDAPIGICTYIAFDIKPGSCLNPLNLASRGVLPVAILGAEDFDVNAIDPASIFLEGVPAIRSAYED</sequence>
<protein>
    <recommendedName>
        <fullName evidence="2">LamG-like jellyroll fold domain-containing protein</fullName>
    </recommendedName>
</protein>
<evidence type="ECO:0000313" key="1">
    <source>
        <dbReference type="EMBL" id="GAF91981.1"/>
    </source>
</evidence>
<name>X0TXX4_9ZZZZ</name>
<evidence type="ECO:0008006" key="2">
    <source>
        <dbReference type="Google" id="ProtNLM"/>
    </source>
</evidence>
<reference evidence="1" key="1">
    <citation type="journal article" date="2014" name="Front. Microbiol.">
        <title>High frequency of phylogenetically diverse reductive dehalogenase-homologous genes in deep subseafloor sedimentary metagenomes.</title>
        <authorList>
            <person name="Kawai M."/>
            <person name="Futagami T."/>
            <person name="Toyoda A."/>
            <person name="Takaki Y."/>
            <person name="Nishi S."/>
            <person name="Hori S."/>
            <person name="Arai W."/>
            <person name="Tsubouchi T."/>
            <person name="Morono Y."/>
            <person name="Uchiyama I."/>
            <person name="Ito T."/>
            <person name="Fujiyama A."/>
            <person name="Inagaki F."/>
            <person name="Takami H."/>
        </authorList>
    </citation>
    <scope>NUCLEOTIDE SEQUENCE</scope>
    <source>
        <strain evidence="1">Expedition CK06-06</strain>
    </source>
</reference>
<dbReference type="InterPro" id="IPR013320">
    <property type="entry name" value="ConA-like_dom_sf"/>
</dbReference>
<dbReference type="EMBL" id="BARS01012960">
    <property type="protein sequence ID" value="GAF91981.1"/>
    <property type="molecule type" value="Genomic_DNA"/>
</dbReference>
<accession>X0TXX4</accession>
<gene>
    <name evidence="1" type="ORF">S01H1_22803</name>
</gene>
<feature type="non-terminal residue" evidence="1">
    <location>
        <position position="1"/>
    </location>
</feature>
<dbReference type="SUPFAM" id="SSF49899">
    <property type="entry name" value="Concanavalin A-like lectins/glucanases"/>
    <property type="match status" value="1"/>
</dbReference>